<keyword evidence="1" id="KW-1133">Transmembrane helix</keyword>
<feature type="transmembrane region" description="Helical" evidence="1">
    <location>
        <begin position="27"/>
        <end position="48"/>
    </location>
</feature>
<keyword evidence="1" id="KW-0472">Membrane</keyword>
<gene>
    <name evidence="2" type="ORF">CDCA_CDCA11G3235</name>
</gene>
<keyword evidence="1" id="KW-0812">Transmembrane</keyword>
<protein>
    <submittedName>
        <fullName evidence="2">Uncharacterized protein</fullName>
    </submittedName>
</protein>
<proteinExistence type="predicted"/>
<keyword evidence="3" id="KW-1185">Reference proteome</keyword>
<dbReference type="AlphaFoldDB" id="A0AAV9IYP3"/>
<accession>A0AAV9IYP3</accession>
<evidence type="ECO:0000313" key="3">
    <source>
        <dbReference type="Proteomes" id="UP001301350"/>
    </source>
</evidence>
<reference evidence="2 3" key="1">
    <citation type="submission" date="2022-07" db="EMBL/GenBank/DDBJ databases">
        <title>Genome-wide signatures of adaptation to extreme environments.</title>
        <authorList>
            <person name="Cho C.H."/>
            <person name="Yoon H.S."/>
        </authorList>
    </citation>
    <scope>NUCLEOTIDE SEQUENCE [LARGE SCALE GENOMIC DNA]</scope>
    <source>
        <strain evidence="2 3">DBV 063 E5</strain>
    </source>
</reference>
<dbReference type="Proteomes" id="UP001301350">
    <property type="component" value="Unassembled WGS sequence"/>
</dbReference>
<name>A0AAV9IYP3_CYACA</name>
<evidence type="ECO:0000256" key="1">
    <source>
        <dbReference type="SAM" id="Phobius"/>
    </source>
</evidence>
<organism evidence="2 3">
    <name type="scientific">Cyanidium caldarium</name>
    <name type="common">Red alga</name>
    <dbReference type="NCBI Taxonomy" id="2771"/>
    <lineage>
        <taxon>Eukaryota</taxon>
        <taxon>Rhodophyta</taxon>
        <taxon>Bangiophyceae</taxon>
        <taxon>Cyanidiales</taxon>
        <taxon>Cyanidiaceae</taxon>
        <taxon>Cyanidium</taxon>
    </lineage>
</organism>
<dbReference type="EMBL" id="JANCYW010000011">
    <property type="protein sequence ID" value="KAK4537210.1"/>
    <property type="molecule type" value="Genomic_DNA"/>
</dbReference>
<sequence length="214" mass="23265">MRGHIPRVSMLGGAEAPPASVGTVLRVGWALLCSSPLYCALVLAVVVWESTLKLWRRVCCRVASLGPEVAWDRLDRNKLPRHVAVVGTAAAALDRLSRLLFEAGVQRVTAYDPRRLEASCVRHGRAGQTLVWIGAGAHGRAAIPAMARTGGSWHDLGPGYDDEPDLLLTLDGSLHGYPPTMLRVTHLHHLQNCTRRAVRAALVQYVSTERRSGC</sequence>
<comment type="caution">
    <text evidence="2">The sequence shown here is derived from an EMBL/GenBank/DDBJ whole genome shotgun (WGS) entry which is preliminary data.</text>
</comment>
<evidence type="ECO:0000313" key="2">
    <source>
        <dbReference type="EMBL" id="KAK4537210.1"/>
    </source>
</evidence>